<feature type="compositionally biased region" description="Acidic residues" evidence="1">
    <location>
        <begin position="176"/>
        <end position="189"/>
    </location>
</feature>
<evidence type="ECO:0008006" key="4">
    <source>
        <dbReference type="Google" id="ProtNLM"/>
    </source>
</evidence>
<dbReference type="PANTHER" id="PTHR28527">
    <property type="entry name" value="MATING-TYPE SWITCHING PROTEIN SWI2-RELATED"/>
    <property type="match status" value="1"/>
</dbReference>
<dbReference type="GO" id="GO:0006310">
    <property type="term" value="P:DNA recombination"/>
    <property type="evidence" value="ECO:0007669"/>
    <property type="project" value="TreeGrafter"/>
</dbReference>
<sequence>MSARPPFKRRRLDNTEALSKPFKSPFKTPLKPTANPPPPSPLIQSPTPASSPTTLPPSKLPTPKPASPSKPSPELLALRRQQASLQAALSTARAELDSYTQALKIEQRGKDAELEALIRKWKGASREAAEEVFRGVKDKVDRMGGVKGWREAERRKREGFGGGYGWAEEGRKGGEGEDGEGEGDGDGGDWGEREGGEKRGRGGEDEIEEEEEEDKGFTMDMMLGSLNIELEVVGFDKEAQRWVD</sequence>
<reference evidence="2" key="1">
    <citation type="submission" date="2021-03" db="EMBL/GenBank/DDBJ databases">
        <authorList>
            <person name="Tagirdzhanova G."/>
        </authorList>
    </citation>
    <scope>NUCLEOTIDE SEQUENCE</scope>
</reference>
<comment type="caution">
    <text evidence="2">The sequence shown here is derived from an EMBL/GenBank/DDBJ whole genome shotgun (WGS) entry which is preliminary data.</text>
</comment>
<feature type="region of interest" description="Disordered" evidence="1">
    <location>
        <begin position="1"/>
        <end position="73"/>
    </location>
</feature>
<feature type="region of interest" description="Disordered" evidence="1">
    <location>
        <begin position="158"/>
        <end position="218"/>
    </location>
</feature>
<feature type="compositionally biased region" description="Basic and acidic residues" evidence="1">
    <location>
        <begin position="190"/>
        <end position="204"/>
    </location>
</feature>
<dbReference type="OrthoDB" id="27934at2759"/>
<dbReference type="PANTHER" id="PTHR28527:SF1">
    <property type="entry name" value="SWI5-DEPENDENT RECOMBINATION DNA REPAIR PROTEIN 1"/>
    <property type="match status" value="1"/>
</dbReference>
<dbReference type="AlphaFoldDB" id="A0A8H3IN20"/>
<organism evidence="2 3">
    <name type="scientific">Heterodermia speciosa</name>
    <dbReference type="NCBI Taxonomy" id="116794"/>
    <lineage>
        <taxon>Eukaryota</taxon>
        <taxon>Fungi</taxon>
        <taxon>Dikarya</taxon>
        <taxon>Ascomycota</taxon>
        <taxon>Pezizomycotina</taxon>
        <taxon>Lecanoromycetes</taxon>
        <taxon>OSLEUM clade</taxon>
        <taxon>Lecanoromycetidae</taxon>
        <taxon>Caliciales</taxon>
        <taxon>Physciaceae</taxon>
        <taxon>Heterodermia</taxon>
    </lineage>
</organism>
<evidence type="ECO:0000256" key="1">
    <source>
        <dbReference type="SAM" id="MobiDB-lite"/>
    </source>
</evidence>
<evidence type="ECO:0000313" key="3">
    <source>
        <dbReference type="Proteomes" id="UP000664521"/>
    </source>
</evidence>
<feature type="compositionally biased region" description="Acidic residues" evidence="1">
    <location>
        <begin position="205"/>
        <end position="214"/>
    </location>
</feature>
<dbReference type="Proteomes" id="UP000664521">
    <property type="component" value="Unassembled WGS sequence"/>
</dbReference>
<feature type="compositionally biased region" description="Low complexity" evidence="1">
    <location>
        <begin position="42"/>
        <end position="53"/>
    </location>
</feature>
<accession>A0A8H3IN20</accession>
<gene>
    <name evidence="2" type="ORF">HETSPECPRED_005740</name>
</gene>
<feature type="compositionally biased region" description="Pro residues" evidence="1">
    <location>
        <begin position="54"/>
        <end position="71"/>
    </location>
</feature>
<protein>
    <recommendedName>
        <fullName evidence="4">Swi5-dependent recombination DNA repair protein 1 homolog</fullName>
    </recommendedName>
</protein>
<name>A0A8H3IN20_9LECA</name>
<dbReference type="Gene3D" id="6.10.140.1020">
    <property type="match status" value="2"/>
</dbReference>
<evidence type="ECO:0000313" key="2">
    <source>
        <dbReference type="EMBL" id="CAF9925088.1"/>
    </source>
</evidence>
<proteinExistence type="predicted"/>
<feature type="compositionally biased region" description="Basic residues" evidence="1">
    <location>
        <begin position="1"/>
        <end position="11"/>
    </location>
</feature>
<dbReference type="EMBL" id="CAJPDS010000037">
    <property type="protein sequence ID" value="CAF9925088.1"/>
    <property type="molecule type" value="Genomic_DNA"/>
</dbReference>
<keyword evidence="3" id="KW-1185">Reference proteome</keyword>